<dbReference type="InterPro" id="IPR002575">
    <property type="entry name" value="Aminoglycoside_PTrfase"/>
</dbReference>
<dbReference type="Pfam" id="PF01636">
    <property type="entry name" value="APH"/>
    <property type="match status" value="1"/>
</dbReference>
<dbReference type="GO" id="GO:0005524">
    <property type="term" value="F:ATP binding"/>
    <property type="evidence" value="ECO:0007669"/>
    <property type="project" value="InterPro"/>
</dbReference>
<evidence type="ECO:0000313" key="2">
    <source>
        <dbReference type="EMBL" id="REJ06679.1"/>
    </source>
</evidence>
<dbReference type="OrthoDB" id="21342at2"/>
<reference evidence="2 3" key="1">
    <citation type="submission" date="2018-08" db="EMBL/GenBank/DDBJ databases">
        <title>Isolation, diversity and antifungal activity of Actinobacteria from cow dung.</title>
        <authorList>
            <person name="Ling L."/>
        </authorList>
    </citation>
    <scope>NUCLEOTIDE SEQUENCE [LARGE SCALE GENOMIC DNA]</scope>
    <source>
        <strain evidence="2 3">NEAU-LLE</strain>
    </source>
</reference>
<organism evidence="2 3">
    <name type="scientific">Microbacterium bovistercoris</name>
    <dbReference type="NCBI Taxonomy" id="2293570"/>
    <lineage>
        <taxon>Bacteria</taxon>
        <taxon>Bacillati</taxon>
        <taxon>Actinomycetota</taxon>
        <taxon>Actinomycetes</taxon>
        <taxon>Micrococcales</taxon>
        <taxon>Microbacteriaceae</taxon>
        <taxon>Microbacterium</taxon>
    </lineage>
</organism>
<dbReference type="AlphaFoldDB" id="A0A371NWV8"/>
<dbReference type="InterPro" id="IPR000719">
    <property type="entry name" value="Prot_kinase_dom"/>
</dbReference>
<accession>A0A371NWV8</accession>
<gene>
    <name evidence="2" type="ORF">DY023_05965</name>
</gene>
<dbReference type="PROSITE" id="PS50011">
    <property type="entry name" value="PROTEIN_KINASE_DOM"/>
    <property type="match status" value="1"/>
</dbReference>
<comment type="caution">
    <text evidence="2">The sequence shown here is derived from an EMBL/GenBank/DDBJ whole genome shotgun (WGS) entry which is preliminary data.</text>
</comment>
<keyword evidence="2" id="KW-0808">Transferase</keyword>
<dbReference type="Gene3D" id="3.90.1200.10">
    <property type="match status" value="1"/>
</dbReference>
<protein>
    <submittedName>
        <fullName evidence="2">Aminoglycoside phosphotransferase family protein</fullName>
    </submittedName>
</protein>
<proteinExistence type="predicted"/>
<evidence type="ECO:0000259" key="1">
    <source>
        <dbReference type="PROSITE" id="PS50011"/>
    </source>
</evidence>
<feature type="domain" description="Protein kinase" evidence="1">
    <location>
        <begin position="1"/>
        <end position="254"/>
    </location>
</feature>
<keyword evidence="3" id="KW-1185">Reference proteome</keyword>
<dbReference type="EMBL" id="QUAB01000033">
    <property type="protein sequence ID" value="REJ06679.1"/>
    <property type="molecule type" value="Genomic_DNA"/>
</dbReference>
<evidence type="ECO:0000313" key="3">
    <source>
        <dbReference type="Proteomes" id="UP000262172"/>
    </source>
</evidence>
<dbReference type="GO" id="GO:0004672">
    <property type="term" value="F:protein kinase activity"/>
    <property type="evidence" value="ECO:0007669"/>
    <property type="project" value="InterPro"/>
</dbReference>
<sequence>MSWNLVDTAVLHVRSGGQDFVVKAAGPDDTHLPREMSAHPHFVAPLAATAQAARLLAADAVARIILLEYLPGTLVLGTEAERQADTYRQAGELLSRLHRLETRTDAGYEARATARALSWLDQPHRVDAATAEHARRILSTAPASAVTKVPTHGDWHPRNWLFDQGIVRAIDFGRFAFRPASTDLARLAAQQWREHPELEAAFFEGYGPDPRDPDQWRLDALREAVGTACWAYKVGDEAFENQGHRMLAEALAAF</sequence>
<dbReference type="InterPro" id="IPR011009">
    <property type="entry name" value="Kinase-like_dom_sf"/>
</dbReference>
<dbReference type="SUPFAM" id="SSF56112">
    <property type="entry name" value="Protein kinase-like (PK-like)"/>
    <property type="match status" value="1"/>
</dbReference>
<name>A0A371NWV8_9MICO</name>
<dbReference type="Proteomes" id="UP000262172">
    <property type="component" value="Unassembled WGS sequence"/>
</dbReference>